<dbReference type="PROSITE" id="PS50987">
    <property type="entry name" value="HTH_ARSR_2"/>
    <property type="match status" value="1"/>
</dbReference>
<sequence length="119" mass="13298">MYARDYMAGADPLQQQPSGAEIEAAAAALRMLADPTRLRLMWLLTAGEYDVTSLSRELSVARPSVSQHLAKLRLAGLVHTRREGRRVLYRARDTHVRAIITEALFHAGHEVTGKPRHDD</sequence>
<keyword evidence="3" id="KW-0804">Transcription</keyword>
<dbReference type="RefSeq" id="WP_344592143.1">
    <property type="nucleotide sequence ID" value="NZ_BAAARW010000020.1"/>
</dbReference>
<dbReference type="Pfam" id="PF01022">
    <property type="entry name" value="HTH_5"/>
    <property type="match status" value="1"/>
</dbReference>
<name>A0ABN3JHZ0_9ACTN</name>
<evidence type="ECO:0000256" key="1">
    <source>
        <dbReference type="ARBA" id="ARBA00023015"/>
    </source>
</evidence>
<dbReference type="Proteomes" id="UP001501231">
    <property type="component" value="Unassembled WGS sequence"/>
</dbReference>
<proteinExistence type="predicted"/>
<dbReference type="EMBL" id="BAAARW010000020">
    <property type="protein sequence ID" value="GAA2430939.1"/>
    <property type="molecule type" value="Genomic_DNA"/>
</dbReference>
<dbReference type="NCBIfam" id="NF033788">
    <property type="entry name" value="HTH_metalloreg"/>
    <property type="match status" value="1"/>
</dbReference>
<dbReference type="PANTHER" id="PTHR43132">
    <property type="entry name" value="ARSENICAL RESISTANCE OPERON REPRESSOR ARSR-RELATED"/>
    <property type="match status" value="1"/>
</dbReference>
<dbReference type="InterPro" id="IPR051011">
    <property type="entry name" value="Metal_resp_trans_reg"/>
</dbReference>
<gene>
    <name evidence="5" type="ORF">GCM10010191_50740</name>
</gene>
<keyword evidence="1" id="KW-0805">Transcription regulation</keyword>
<dbReference type="PANTHER" id="PTHR43132:SF8">
    <property type="entry name" value="HTH-TYPE TRANSCRIPTIONAL REGULATOR KMTR"/>
    <property type="match status" value="1"/>
</dbReference>
<protein>
    <submittedName>
        <fullName evidence="5">Metalloregulator ArsR/SmtB family transcription factor</fullName>
    </submittedName>
</protein>
<evidence type="ECO:0000256" key="2">
    <source>
        <dbReference type="ARBA" id="ARBA00023125"/>
    </source>
</evidence>
<evidence type="ECO:0000313" key="5">
    <source>
        <dbReference type="EMBL" id="GAA2430939.1"/>
    </source>
</evidence>
<organism evidence="5 6">
    <name type="scientific">Actinomadura vinacea</name>
    <dbReference type="NCBI Taxonomy" id="115336"/>
    <lineage>
        <taxon>Bacteria</taxon>
        <taxon>Bacillati</taxon>
        <taxon>Actinomycetota</taxon>
        <taxon>Actinomycetes</taxon>
        <taxon>Streptosporangiales</taxon>
        <taxon>Thermomonosporaceae</taxon>
        <taxon>Actinomadura</taxon>
    </lineage>
</organism>
<feature type="domain" description="HTH arsR-type" evidence="4">
    <location>
        <begin position="17"/>
        <end position="111"/>
    </location>
</feature>
<evidence type="ECO:0000259" key="4">
    <source>
        <dbReference type="PROSITE" id="PS50987"/>
    </source>
</evidence>
<dbReference type="CDD" id="cd00090">
    <property type="entry name" value="HTH_ARSR"/>
    <property type="match status" value="1"/>
</dbReference>
<dbReference type="Gene3D" id="1.10.10.10">
    <property type="entry name" value="Winged helix-like DNA-binding domain superfamily/Winged helix DNA-binding domain"/>
    <property type="match status" value="1"/>
</dbReference>
<keyword evidence="2" id="KW-0238">DNA-binding</keyword>
<comment type="caution">
    <text evidence="5">The sequence shown here is derived from an EMBL/GenBank/DDBJ whole genome shotgun (WGS) entry which is preliminary data.</text>
</comment>
<dbReference type="InterPro" id="IPR036388">
    <property type="entry name" value="WH-like_DNA-bd_sf"/>
</dbReference>
<reference evidence="5 6" key="1">
    <citation type="journal article" date="2019" name="Int. J. Syst. Evol. Microbiol.">
        <title>The Global Catalogue of Microorganisms (GCM) 10K type strain sequencing project: providing services to taxonomists for standard genome sequencing and annotation.</title>
        <authorList>
            <consortium name="The Broad Institute Genomics Platform"/>
            <consortium name="The Broad Institute Genome Sequencing Center for Infectious Disease"/>
            <person name="Wu L."/>
            <person name="Ma J."/>
        </authorList>
    </citation>
    <scope>NUCLEOTIDE SEQUENCE [LARGE SCALE GENOMIC DNA]</scope>
    <source>
        <strain evidence="5 6">JCM 3325</strain>
    </source>
</reference>
<evidence type="ECO:0000313" key="6">
    <source>
        <dbReference type="Proteomes" id="UP001501231"/>
    </source>
</evidence>
<dbReference type="SUPFAM" id="SSF46785">
    <property type="entry name" value="Winged helix' DNA-binding domain"/>
    <property type="match status" value="1"/>
</dbReference>
<dbReference type="InterPro" id="IPR036390">
    <property type="entry name" value="WH_DNA-bd_sf"/>
</dbReference>
<evidence type="ECO:0000256" key="3">
    <source>
        <dbReference type="ARBA" id="ARBA00023163"/>
    </source>
</evidence>
<dbReference type="PRINTS" id="PR00778">
    <property type="entry name" value="HTHARSR"/>
</dbReference>
<keyword evidence="6" id="KW-1185">Reference proteome</keyword>
<dbReference type="InterPro" id="IPR001845">
    <property type="entry name" value="HTH_ArsR_DNA-bd_dom"/>
</dbReference>
<accession>A0ABN3JHZ0</accession>
<dbReference type="SMART" id="SM00418">
    <property type="entry name" value="HTH_ARSR"/>
    <property type="match status" value="1"/>
</dbReference>
<dbReference type="InterPro" id="IPR011991">
    <property type="entry name" value="ArsR-like_HTH"/>
</dbReference>